<comment type="caution">
    <text evidence="3">The sequence shown here is derived from an EMBL/GenBank/DDBJ whole genome shotgun (WGS) entry which is preliminary data.</text>
</comment>
<dbReference type="Proteomes" id="UP001500655">
    <property type="component" value="Unassembled WGS sequence"/>
</dbReference>
<feature type="compositionally biased region" description="Gly residues" evidence="1">
    <location>
        <begin position="68"/>
        <end position="79"/>
    </location>
</feature>
<dbReference type="EMBL" id="BAAALS010000001">
    <property type="protein sequence ID" value="GAA1736775.1"/>
    <property type="molecule type" value="Genomic_DNA"/>
</dbReference>
<dbReference type="RefSeq" id="WP_344076079.1">
    <property type="nucleotide sequence ID" value="NZ_BAAALS010000001.1"/>
</dbReference>
<dbReference type="SUPFAM" id="SSF56300">
    <property type="entry name" value="Metallo-dependent phosphatases"/>
    <property type="match status" value="1"/>
</dbReference>
<gene>
    <name evidence="3" type="ORF">GCM10009681_04190</name>
</gene>
<proteinExistence type="predicted"/>
<accession>A0ABN2JRR4</accession>
<reference evidence="3 4" key="1">
    <citation type="journal article" date="2019" name="Int. J. Syst. Evol. Microbiol.">
        <title>The Global Catalogue of Microorganisms (GCM) 10K type strain sequencing project: providing services to taxonomists for standard genome sequencing and annotation.</title>
        <authorList>
            <consortium name="The Broad Institute Genomics Platform"/>
            <consortium name="The Broad Institute Genome Sequencing Center for Infectious Disease"/>
            <person name="Wu L."/>
            <person name="Ma J."/>
        </authorList>
    </citation>
    <scope>NUCLEOTIDE SEQUENCE [LARGE SCALE GENOMIC DNA]</scope>
    <source>
        <strain evidence="3 4">JCM 13249</strain>
    </source>
</reference>
<name>A0ABN2JRR4_9ACTN</name>
<feature type="region of interest" description="Disordered" evidence="1">
    <location>
        <begin position="52"/>
        <end position="79"/>
    </location>
</feature>
<evidence type="ECO:0000256" key="1">
    <source>
        <dbReference type="SAM" id="MobiDB-lite"/>
    </source>
</evidence>
<feature type="domain" description="Calcineurin-like phosphoesterase" evidence="2">
    <location>
        <begin position="223"/>
        <end position="388"/>
    </location>
</feature>
<dbReference type="Pfam" id="PF00149">
    <property type="entry name" value="Metallophos"/>
    <property type="match status" value="1"/>
</dbReference>
<dbReference type="Gene3D" id="3.60.21.10">
    <property type="match status" value="1"/>
</dbReference>
<dbReference type="InterPro" id="IPR004843">
    <property type="entry name" value="Calcineurin-like_PHP"/>
</dbReference>
<keyword evidence="4" id="KW-1185">Reference proteome</keyword>
<evidence type="ECO:0000313" key="4">
    <source>
        <dbReference type="Proteomes" id="UP001500655"/>
    </source>
</evidence>
<organism evidence="3 4">
    <name type="scientific">Luedemannella helvata</name>
    <dbReference type="NCBI Taxonomy" id="349315"/>
    <lineage>
        <taxon>Bacteria</taxon>
        <taxon>Bacillati</taxon>
        <taxon>Actinomycetota</taxon>
        <taxon>Actinomycetes</taxon>
        <taxon>Micromonosporales</taxon>
        <taxon>Micromonosporaceae</taxon>
        <taxon>Luedemannella</taxon>
    </lineage>
</organism>
<evidence type="ECO:0000259" key="2">
    <source>
        <dbReference type="Pfam" id="PF00149"/>
    </source>
</evidence>
<dbReference type="InterPro" id="IPR029052">
    <property type="entry name" value="Metallo-depent_PP-like"/>
</dbReference>
<protein>
    <recommendedName>
        <fullName evidence="2">Calcineurin-like phosphoesterase domain-containing protein</fullName>
    </recommendedName>
</protein>
<sequence>MTINRFFPTGRPGALLVAGVLLLTISAETGGRFVAPNGSVAGSVAGAVTAEGPAPAADAGRSADGRSDSGGGRGPGGRGGEVVALGAAAHGARACGTSSGARLCVSVPDVTLRGTVSVTTTVEGWSNQVRFSWGRTIRDAQPLLTAFGRPWALTWPTAAYPDGPGYLMAQAYSSGQGLGAPVALRLTIDNGGTRPAVARDWAARFAPRADPPADLWRADGPVIAAVGDGGDGTADSAAVAALIRRSPANVLLYLGDIYEKGTAAEWRTNFADNGWGPLVGFTQPVYGNHEAHNPDAWRAFWRGRPTWSTFTYAGVRFLLLDSECAKRGCPAQYAWARRVLAANRHSCVVAAWHRPVLSPGPEAPWMASLWRLVADHGGDLILNGHQHHMQAFRPLDGTLRRTGHVVQLISGAGGHIPHRDRDGDERSAWLATGVPGAVFITAGAGVLRWEFRDTRGRVVTTPAGPGTGSVTC</sequence>
<evidence type="ECO:0000313" key="3">
    <source>
        <dbReference type="EMBL" id="GAA1736775.1"/>
    </source>
</evidence>